<dbReference type="AlphaFoldDB" id="A0AA40IAT4"/>
<evidence type="ECO:0000256" key="2">
    <source>
        <dbReference type="PROSITE-ProRule" id="PRU00124"/>
    </source>
</evidence>
<keyword evidence="1 2" id="KW-1015">Disulfide bond</keyword>
<dbReference type="InterPro" id="IPR002172">
    <property type="entry name" value="LDrepeatLR_classA_rpt"/>
</dbReference>
<evidence type="ECO:0000313" key="4">
    <source>
        <dbReference type="Proteomes" id="UP001177744"/>
    </source>
</evidence>
<protein>
    <submittedName>
        <fullName evidence="3">Uncharacterized protein</fullName>
    </submittedName>
</protein>
<organism evidence="3 4">
    <name type="scientific">Cnephaeus nilssonii</name>
    <name type="common">Northern bat</name>
    <name type="synonym">Eptesicus nilssonii</name>
    <dbReference type="NCBI Taxonomy" id="3371016"/>
    <lineage>
        <taxon>Eukaryota</taxon>
        <taxon>Metazoa</taxon>
        <taxon>Chordata</taxon>
        <taxon>Craniata</taxon>
        <taxon>Vertebrata</taxon>
        <taxon>Euteleostomi</taxon>
        <taxon>Mammalia</taxon>
        <taxon>Eutheria</taxon>
        <taxon>Laurasiatheria</taxon>
        <taxon>Chiroptera</taxon>
        <taxon>Yangochiroptera</taxon>
        <taxon>Vespertilionidae</taxon>
        <taxon>Cnephaeus</taxon>
    </lineage>
</organism>
<dbReference type="Proteomes" id="UP001177744">
    <property type="component" value="Unassembled WGS sequence"/>
</dbReference>
<dbReference type="CDD" id="cd00112">
    <property type="entry name" value="LDLa"/>
    <property type="match status" value="1"/>
</dbReference>
<name>A0AA40IAT4_CNENI</name>
<dbReference type="InterPro" id="IPR036055">
    <property type="entry name" value="LDL_receptor-like_sf"/>
</dbReference>
<dbReference type="FunFam" id="4.10.400.10:FF:000142">
    <property type="entry name" value="MAM and LDL receptor class A domain-containing 1"/>
    <property type="match status" value="1"/>
</dbReference>
<sequence>MEMSEIGFHIRSNLPVDLPTPPETSIPVTLPPHNCTDDEFVCRSNGHCVEEIQKCDFRYDCPDKSDESFCDIKKDCRPRKDTVTHSFLVMPECPYPLCRCDLLQKLFELPPYPLRGTEREFLEAIRYYNL</sequence>
<feature type="disulfide bond" evidence="2">
    <location>
        <begin position="55"/>
        <end position="70"/>
    </location>
</feature>
<dbReference type="Gene3D" id="4.10.400.10">
    <property type="entry name" value="Low-density Lipoprotein Receptor"/>
    <property type="match status" value="1"/>
</dbReference>
<dbReference type="InterPro" id="IPR023415">
    <property type="entry name" value="LDLR_class-A_CS"/>
</dbReference>
<dbReference type="Pfam" id="PF00057">
    <property type="entry name" value="Ldl_recept_a"/>
    <property type="match status" value="1"/>
</dbReference>
<comment type="caution">
    <text evidence="2">Lacks conserved residue(s) required for the propagation of feature annotation.</text>
</comment>
<gene>
    <name evidence="3" type="ORF">QTO34_008037</name>
</gene>
<evidence type="ECO:0000313" key="3">
    <source>
        <dbReference type="EMBL" id="KAK1345575.1"/>
    </source>
</evidence>
<comment type="caution">
    <text evidence="3">The sequence shown here is derived from an EMBL/GenBank/DDBJ whole genome shotgun (WGS) entry which is preliminary data.</text>
</comment>
<accession>A0AA40IAT4</accession>
<dbReference type="EMBL" id="JAULJE010000002">
    <property type="protein sequence ID" value="KAK1345575.1"/>
    <property type="molecule type" value="Genomic_DNA"/>
</dbReference>
<dbReference type="SUPFAM" id="SSF57424">
    <property type="entry name" value="LDL receptor-like module"/>
    <property type="match status" value="1"/>
</dbReference>
<reference evidence="3" key="1">
    <citation type="submission" date="2023-06" db="EMBL/GenBank/DDBJ databases">
        <title>Reference genome for the Northern bat (Eptesicus nilssonii), a most northern bat species.</title>
        <authorList>
            <person name="Laine V.N."/>
            <person name="Pulliainen A.T."/>
            <person name="Lilley T.M."/>
        </authorList>
    </citation>
    <scope>NUCLEOTIDE SEQUENCE</scope>
    <source>
        <strain evidence="3">BLF_Eptnil</strain>
        <tissue evidence="3">Kidney</tissue>
    </source>
</reference>
<evidence type="ECO:0000256" key="1">
    <source>
        <dbReference type="ARBA" id="ARBA00023157"/>
    </source>
</evidence>
<keyword evidence="4" id="KW-1185">Reference proteome</keyword>
<dbReference type="SMART" id="SM00192">
    <property type="entry name" value="LDLa"/>
    <property type="match status" value="1"/>
</dbReference>
<dbReference type="PROSITE" id="PS50068">
    <property type="entry name" value="LDLRA_2"/>
    <property type="match status" value="1"/>
</dbReference>
<proteinExistence type="predicted"/>
<dbReference type="PROSITE" id="PS01209">
    <property type="entry name" value="LDLRA_1"/>
    <property type="match status" value="1"/>
</dbReference>